<organism evidence="9 10">
    <name type="scientific">Tothia fuscella</name>
    <dbReference type="NCBI Taxonomy" id="1048955"/>
    <lineage>
        <taxon>Eukaryota</taxon>
        <taxon>Fungi</taxon>
        <taxon>Dikarya</taxon>
        <taxon>Ascomycota</taxon>
        <taxon>Pezizomycotina</taxon>
        <taxon>Dothideomycetes</taxon>
        <taxon>Pleosporomycetidae</taxon>
        <taxon>Venturiales</taxon>
        <taxon>Cylindrosympodiaceae</taxon>
        <taxon>Tothia</taxon>
    </lineage>
</organism>
<dbReference type="EMBL" id="MU007160">
    <property type="protein sequence ID" value="KAF2416401.1"/>
    <property type="molecule type" value="Genomic_DNA"/>
</dbReference>
<dbReference type="PANTHER" id="PTHR43098:SF4">
    <property type="entry name" value="BLR3857 PROTEIN"/>
    <property type="match status" value="1"/>
</dbReference>
<dbReference type="InterPro" id="IPR036188">
    <property type="entry name" value="FAD/NAD-bd_sf"/>
</dbReference>
<dbReference type="InterPro" id="IPR050775">
    <property type="entry name" value="FAD-binding_Monooxygenases"/>
</dbReference>
<name>A0A9P4NDX5_9PEZI</name>
<keyword evidence="4" id="KW-0274">FAD</keyword>
<evidence type="ECO:0000256" key="5">
    <source>
        <dbReference type="ARBA" id="ARBA00022857"/>
    </source>
</evidence>
<dbReference type="PRINTS" id="PR00368">
    <property type="entry name" value="FADPNR"/>
</dbReference>
<accession>A0A9P4NDX5</accession>
<evidence type="ECO:0000256" key="7">
    <source>
        <dbReference type="ARBA" id="ARBA00023033"/>
    </source>
</evidence>
<keyword evidence="5" id="KW-0521">NADP</keyword>
<evidence type="ECO:0000256" key="1">
    <source>
        <dbReference type="ARBA" id="ARBA00001974"/>
    </source>
</evidence>
<gene>
    <name evidence="9" type="ORF">EJ08DRAFT_673755</name>
</gene>
<dbReference type="PANTHER" id="PTHR43098">
    <property type="entry name" value="L-ORNITHINE N(5)-MONOOXYGENASE-RELATED"/>
    <property type="match status" value="1"/>
</dbReference>
<keyword evidence="10" id="KW-1185">Reference proteome</keyword>
<dbReference type="OrthoDB" id="66881at2759"/>
<feature type="region of interest" description="Disordered" evidence="8">
    <location>
        <begin position="1"/>
        <end position="22"/>
    </location>
</feature>
<evidence type="ECO:0000313" key="9">
    <source>
        <dbReference type="EMBL" id="KAF2416401.1"/>
    </source>
</evidence>
<keyword evidence="3" id="KW-0285">Flavoprotein</keyword>
<evidence type="ECO:0000256" key="8">
    <source>
        <dbReference type="SAM" id="MobiDB-lite"/>
    </source>
</evidence>
<evidence type="ECO:0000256" key="2">
    <source>
        <dbReference type="ARBA" id="ARBA00010139"/>
    </source>
</evidence>
<dbReference type="Pfam" id="PF13738">
    <property type="entry name" value="Pyr_redox_3"/>
    <property type="match status" value="1"/>
</dbReference>
<dbReference type="GO" id="GO:0004497">
    <property type="term" value="F:monooxygenase activity"/>
    <property type="evidence" value="ECO:0007669"/>
    <property type="project" value="UniProtKB-KW"/>
</dbReference>
<comment type="caution">
    <text evidence="9">The sequence shown here is derived from an EMBL/GenBank/DDBJ whole genome shotgun (WGS) entry which is preliminary data.</text>
</comment>
<evidence type="ECO:0000313" key="10">
    <source>
        <dbReference type="Proteomes" id="UP000800235"/>
    </source>
</evidence>
<dbReference type="PRINTS" id="PR00411">
    <property type="entry name" value="PNDRDTASEI"/>
</dbReference>
<dbReference type="AlphaFoldDB" id="A0A9P4NDX5"/>
<sequence>MKSESSQHDVEQKYKAEREKRLRSDGIKQYRTVNDETLQGFLADPWSDNEKKRAPVDREAEVLILGGGFGGMLAAVRLIQAGVKDVLIVDKAADFGGAWYWNRYPGVACDIESYIYMPLLEELDFMPSEKYAKGPEIRSYAQKVGNKFGLYDRAVFQAEVNAIDWDSSKSRWIAKTKQGDRIQAKFFISAGGTLHSPKFPSLKGIETFKGPSFHTARWDYESTGGNVEGGMHKLKGKRVGVIGSGASSIQILPHLSEYAKEVTLFQRTPSSVLARMDAPTEKKFAAQMQRTPGWQKRRIENFNIIVSGGEQEEDLVQDSWTETMHNLPHWGGRADEKNMDDNMEKQDQADRRMMDQIRARVSEHVDDEETAEKLKPWYKLFCKRPCFNNDYLPTFNNRNVSLVDTSEKPKSQYVDEDGLWIAGKHYDLDLIIYATGFEVGSDFCQRLGATICGENGITLTKKWEDGTSTLHGLYTHGFPNAFFMLMAQSGYTQNNTHALTEQAGQIAYIIKEVVERKINTIQPSKQAETQWVDTIVELAKTQYKFVADCTPGYYTMEGADKNKWLRDASYGKGSPAYFELLDTWRRNGKLEGLNHFGVKMIDHENGKRSFKCSSYHFSNLVFQQMNDGRQDDHVRAGNYEKDIE</sequence>
<proteinExistence type="inferred from homology"/>
<evidence type="ECO:0000256" key="4">
    <source>
        <dbReference type="ARBA" id="ARBA00022827"/>
    </source>
</evidence>
<reference evidence="9" key="1">
    <citation type="journal article" date="2020" name="Stud. Mycol.">
        <title>101 Dothideomycetes genomes: a test case for predicting lifestyles and emergence of pathogens.</title>
        <authorList>
            <person name="Haridas S."/>
            <person name="Albert R."/>
            <person name="Binder M."/>
            <person name="Bloem J."/>
            <person name="Labutti K."/>
            <person name="Salamov A."/>
            <person name="Andreopoulos B."/>
            <person name="Baker S."/>
            <person name="Barry K."/>
            <person name="Bills G."/>
            <person name="Bluhm B."/>
            <person name="Cannon C."/>
            <person name="Castanera R."/>
            <person name="Culley D."/>
            <person name="Daum C."/>
            <person name="Ezra D."/>
            <person name="Gonzalez J."/>
            <person name="Henrissat B."/>
            <person name="Kuo A."/>
            <person name="Liang C."/>
            <person name="Lipzen A."/>
            <person name="Lutzoni F."/>
            <person name="Magnuson J."/>
            <person name="Mondo S."/>
            <person name="Nolan M."/>
            <person name="Ohm R."/>
            <person name="Pangilinan J."/>
            <person name="Park H.-J."/>
            <person name="Ramirez L."/>
            <person name="Alfaro M."/>
            <person name="Sun H."/>
            <person name="Tritt A."/>
            <person name="Yoshinaga Y."/>
            <person name="Zwiers L.-H."/>
            <person name="Turgeon B."/>
            <person name="Goodwin S."/>
            <person name="Spatafora J."/>
            <person name="Crous P."/>
            <person name="Grigoriev I."/>
        </authorList>
    </citation>
    <scope>NUCLEOTIDE SEQUENCE</scope>
    <source>
        <strain evidence="9">CBS 130266</strain>
    </source>
</reference>
<comment type="similarity">
    <text evidence="2">Belongs to the FAD-binding monooxygenase family.</text>
</comment>
<keyword evidence="7 9" id="KW-0503">Monooxygenase</keyword>
<evidence type="ECO:0000256" key="3">
    <source>
        <dbReference type="ARBA" id="ARBA00022630"/>
    </source>
</evidence>
<dbReference type="Gene3D" id="3.50.50.60">
    <property type="entry name" value="FAD/NAD(P)-binding domain"/>
    <property type="match status" value="2"/>
</dbReference>
<comment type="cofactor">
    <cofactor evidence="1">
        <name>FAD</name>
        <dbReference type="ChEBI" id="CHEBI:57692"/>
    </cofactor>
</comment>
<evidence type="ECO:0000256" key="6">
    <source>
        <dbReference type="ARBA" id="ARBA00023002"/>
    </source>
</evidence>
<protein>
    <submittedName>
        <fullName evidence="9">Phenylacetone monooxygenase</fullName>
    </submittedName>
</protein>
<keyword evidence="6" id="KW-0560">Oxidoreductase</keyword>
<dbReference type="SUPFAM" id="SSF51905">
    <property type="entry name" value="FAD/NAD(P)-binding domain"/>
    <property type="match status" value="2"/>
</dbReference>
<dbReference type="Proteomes" id="UP000800235">
    <property type="component" value="Unassembled WGS sequence"/>
</dbReference>